<dbReference type="SMART" id="SM00671">
    <property type="entry name" value="SEL1"/>
    <property type="match status" value="5"/>
</dbReference>
<proteinExistence type="predicted"/>
<evidence type="ECO:0008006" key="6">
    <source>
        <dbReference type="Google" id="ProtNLM"/>
    </source>
</evidence>
<keyword evidence="1" id="KW-0732">Signal</keyword>
<accession>A0A9W4TPW7</accession>
<organism evidence="3 4">
    <name type="scientific">Commensalibacter communis</name>
    <dbReference type="NCBI Taxonomy" id="2972786"/>
    <lineage>
        <taxon>Bacteria</taxon>
        <taxon>Pseudomonadati</taxon>
        <taxon>Pseudomonadota</taxon>
        <taxon>Alphaproteobacteria</taxon>
        <taxon>Acetobacterales</taxon>
        <taxon>Acetobacteraceae</taxon>
    </lineage>
</organism>
<dbReference type="InterPro" id="IPR006597">
    <property type="entry name" value="Sel1-like"/>
</dbReference>
<dbReference type="EMBL" id="CAMXCM010000006">
    <property type="protein sequence ID" value="CAI3951978.1"/>
    <property type="molecule type" value="Genomic_DNA"/>
</dbReference>
<gene>
    <name evidence="2" type="ORF">R53529_LOCUS1703</name>
    <name evidence="3" type="ORF">R53530_LOCUS1883</name>
</gene>
<protein>
    <recommendedName>
        <fullName evidence="6">TPR repeat protein</fullName>
    </recommendedName>
</protein>
<evidence type="ECO:0000313" key="3">
    <source>
        <dbReference type="EMBL" id="CAI3951978.1"/>
    </source>
</evidence>
<evidence type="ECO:0000313" key="4">
    <source>
        <dbReference type="Proteomes" id="UP001154255"/>
    </source>
</evidence>
<dbReference type="PANTHER" id="PTHR11102:SF160">
    <property type="entry name" value="ERAD-ASSOCIATED E3 UBIQUITIN-PROTEIN LIGASE COMPONENT HRD3"/>
    <property type="match status" value="1"/>
</dbReference>
<keyword evidence="5" id="KW-1185">Reference proteome</keyword>
<dbReference type="AlphaFoldDB" id="A0A9W4TPW7"/>
<sequence>MGIWKNKYFIVITAILSMIYSLNSFADSTMISSLMNAQTQNQIDKADMVTHFTDGIYYPDEKNDGLNCMQAGKNYTTNADAKGLYHLAQLSFIGCQVKADTKLALVFYEQSAKQGSKEAAAMLKLIDQQGASIAQSLLMTVQHIQNQAHQGNAKAQYQLAMLSLYNHYLQTSIDWLEKSSRQGYLPAQYQLGNFYFIGITGRADPVKGVEVWEKIAATNPVNQDHAVKQAIIDANVMLGQIYFAGRDGIAKDLKRSFHYYEQAAELGNKEAMHYIAMMYQQGKGVEKNLEQSQLWFEKSKQY</sequence>
<dbReference type="Proteomes" id="UP001154259">
    <property type="component" value="Unassembled WGS sequence"/>
</dbReference>
<dbReference type="PANTHER" id="PTHR11102">
    <property type="entry name" value="SEL-1-LIKE PROTEIN"/>
    <property type="match status" value="1"/>
</dbReference>
<evidence type="ECO:0000313" key="2">
    <source>
        <dbReference type="EMBL" id="CAI3951026.1"/>
    </source>
</evidence>
<dbReference type="InterPro" id="IPR050767">
    <property type="entry name" value="Sel1_AlgK"/>
</dbReference>
<feature type="signal peptide" evidence="1">
    <location>
        <begin position="1"/>
        <end position="26"/>
    </location>
</feature>
<dbReference type="Gene3D" id="1.25.40.10">
    <property type="entry name" value="Tetratricopeptide repeat domain"/>
    <property type="match status" value="2"/>
</dbReference>
<evidence type="ECO:0000256" key="1">
    <source>
        <dbReference type="SAM" id="SignalP"/>
    </source>
</evidence>
<dbReference type="Pfam" id="PF08238">
    <property type="entry name" value="Sel1"/>
    <property type="match status" value="5"/>
</dbReference>
<comment type="caution">
    <text evidence="3">The sequence shown here is derived from an EMBL/GenBank/DDBJ whole genome shotgun (WGS) entry which is preliminary data.</text>
</comment>
<dbReference type="SUPFAM" id="SSF81901">
    <property type="entry name" value="HCP-like"/>
    <property type="match status" value="2"/>
</dbReference>
<reference evidence="3" key="1">
    <citation type="submission" date="2022-10" db="EMBL/GenBank/DDBJ databases">
        <authorList>
            <person name="Botero Cardona J."/>
        </authorList>
    </citation>
    <scope>NUCLEOTIDE SEQUENCE</scope>
    <source>
        <strain evidence="3">LMG 31819</strain>
        <strain evidence="2">R-53529</strain>
    </source>
</reference>
<feature type="chain" id="PRO_5040761611" description="TPR repeat protein" evidence="1">
    <location>
        <begin position="27"/>
        <end position="302"/>
    </location>
</feature>
<dbReference type="InterPro" id="IPR011990">
    <property type="entry name" value="TPR-like_helical_dom_sf"/>
</dbReference>
<name>A0A9W4TPW7_9PROT</name>
<dbReference type="Proteomes" id="UP001154255">
    <property type="component" value="Unassembled WGS sequence"/>
</dbReference>
<dbReference type="EMBL" id="CAMXCS010000004">
    <property type="protein sequence ID" value="CAI3951026.1"/>
    <property type="molecule type" value="Genomic_DNA"/>
</dbReference>
<evidence type="ECO:0000313" key="5">
    <source>
        <dbReference type="Proteomes" id="UP001154259"/>
    </source>
</evidence>